<evidence type="ECO:0000313" key="1">
    <source>
        <dbReference type="EMBL" id="OBR68134.1"/>
    </source>
</evidence>
<dbReference type="Pfam" id="PF18952">
    <property type="entry name" value="DUF5696"/>
    <property type="match status" value="1"/>
</dbReference>
<accession>A0A1A5YRE9</accession>
<dbReference type="EMBL" id="LYPA01000029">
    <property type="protein sequence ID" value="OBR68134.1"/>
    <property type="molecule type" value="Genomic_DNA"/>
</dbReference>
<dbReference type="AlphaFoldDB" id="A0A1A5YRE9"/>
<keyword evidence="2" id="KW-1185">Reference proteome</keyword>
<dbReference type="OrthoDB" id="9793135at2"/>
<organism evidence="1 2">
    <name type="scientific">Paenibacillus oryzae</name>
    <dbReference type="NCBI Taxonomy" id="1844972"/>
    <lineage>
        <taxon>Bacteria</taxon>
        <taxon>Bacillati</taxon>
        <taxon>Bacillota</taxon>
        <taxon>Bacilli</taxon>
        <taxon>Bacillales</taxon>
        <taxon>Paenibacillaceae</taxon>
        <taxon>Paenibacillus</taxon>
    </lineage>
</organism>
<gene>
    <name evidence="1" type="ORF">A7K91_07800</name>
</gene>
<protein>
    <submittedName>
        <fullName evidence="1">Uncharacterized protein</fullName>
    </submittedName>
</protein>
<dbReference type="InterPro" id="IPR043751">
    <property type="entry name" value="DUF5696"/>
</dbReference>
<sequence>MACILAAGILSLWIYFANRGVPAIAIGAYQQQALGPAQGAELALKEASGVPGMKLAAENGERGLYLNPETAEFAVLVKESGQIWYSNPANLDEDTIASPFEKENLASQLSITFRDTMGKLDTFNSFTQGVSKNQFRLESLDNGFRVVYTLGDMSIGIDALPRLISKARMDEVVLGKLDEAGAKYVSTRYYPLANNPDVLERLDTAVSRELVLKRMLDYFQQAGYGEEELAFDNEENGIGGGAAGDKPNFTVSLHVQLDEDGLLVSVPAGDIQEAEGYRIRMLNLLPQFGAAGQNETGYMLVPDGTGSLIYLNNGKTRQEVYAQRIYGEDENDNSRRRGQVAQSARLPVFGLKSGDAAWYAAVEKGDAIATVQADISGRNNAYNNLFASFALRGEDELELYKGSTVEEIQMLSERRYEGEISVRYSFLSGDKADYSGMAANYRERLTQQGVLTPLQADGDFPLFVSILGAIDKRKTVLGVPYKGLVPMTTFSEAEGIAERLNGDGITNIQMRYLGWFNEGLNHTAPNKVKVENRLGGSSGLKALSEQLDSTGGKLYPDVAFQHVYREKGRFAPAADAARYITREQAVRTPYNRAFNTMDLDLGTYYLLSPAKLPFYAEQFIKGYNRLGQEGVALRDLGDLLHADYRNKRVVFRETAKFIVQEQLAAFREQYDDVLLTGGNGYALPYASAIVNAPTTDSSFNITDEAVPFYQMVLHGYIDYAGEPANLGGEQDDKIQLLRAIELGSALHFFWSEASSSELKFTPYDVMYATEASAWHDIATAMYKEANEALSGLRSVPMLKHTRHSEDVAQMKYENGVSLYVNYSDQPVTVNGVRIEAKNFAVDGEGQ</sequence>
<proteinExistence type="predicted"/>
<dbReference type="Proteomes" id="UP000092024">
    <property type="component" value="Unassembled WGS sequence"/>
</dbReference>
<comment type="caution">
    <text evidence="1">The sequence shown here is derived from an EMBL/GenBank/DDBJ whole genome shotgun (WGS) entry which is preliminary data.</text>
</comment>
<name>A0A1A5YRE9_9BACL</name>
<reference evidence="1 2" key="1">
    <citation type="submission" date="2016-05" db="EMBL/GenBank/DDBJ databases">
        <title>Paenibacillus oryzae. sp. nov., isolated from the rice root.</title>
        <authorList>
            <person name="Zhang J."/>
            <person name="Zhang X."/>
        </authorList>
    </citation>
    <scope>NUCLEOTIDE SEQUENCE [LARGE SCALE GENOMIC DNA]</scope>
    <source>
        <strain evidence="1 2">1DrF-4</strain>
    </source>
</reference>
<evidence type="ECO:0000313" key="2">
    <source>
        <dbReference type="Proteomes" id="UP000092024"/>
    </source>
</evidence>
<dbReference type="STRING" id="1844972.A7K91_07800"/>